<evidence type="ECO:0000256" key="1">
    <source>
        <dbReference type="ARBA" id="ARBA00009437"/>
    </source>
</evidence>
<dbReference type="Pfam" id="PF03466">
    <property type="entry name" value="LysR_substrate"/>
    <property type="match status" value="1"/>
</dbReference>
<dbReference type="SUPFAM" id="SSF46785">
    <property type="entry name" value="Winged helix' DNA-binding domain"/>
    <property type="match status" value="1"/>
</dbReference>
<evidence type="ECO:0000313" key="7">
    <source>
        <dbReference type="Proteomes" id="UP000269265"/>
    </source>
</evidence>
<proteinExistence type="inferred from homology"/>
<dbReference type="PROSITE" id="PS50931">
    <property type="entry name" value="HTH_LYSR"/>
    <property type="match status" value="1"/>
</dbReference>
<comment type="caution">
    <text evidence="6">The sequence shown here is derived from an EMBL/GenBank/DDBJ whole genome shotgun (WGS) entry which is preliminary data.</text>
</comment>
<sequence>MSDRRHVLTPEALEMMDTIERTGSFAAAARELGKVPSALTYSVRQLEDALDVLLFDRRSRQAQFTAAGQELLNEGRRLLAQIDAVANRVQRVASGWETQLTIAVDGIVSHGPLLDLVQAFHETSPPTRLKIRDEVLTGTWEALAAGHADLALGISAGRPGISDIHMDTLGDVEFVFVVAPFHPLAAQTEPLSAAELTAHRIIAVADTTRRTESATVGILPGQDVLTLSTMGDKLEALRRGLGCGFLPEYMVRNDVEAGRLLRKEVAQPPRITRAHYAWRQVGPQPGKALAWWLAQLSSPTTREALLSVPCLG</sequence>
<gene>
    <name evidence="6" type="ORF">EIP75_18525</name>
</gene>
<dbReference type="GO" id="GO:0003700">
    <property type="term" value="F:DNA-binding transcription factor activity"/>
    <property type="evidence" value="ECO:0007669"/>
    <property type="project" value="InterPro"/>
</dbReference>
<dbReference type="GO" id="GO:0000976">
    <property type="term" value="F:transcription cis-regulatory region binding"/>
    <property type="evidence" value="ECO:0007669"/>
    <property type="project" value="TreeGrafter"/>
</dbReference>
<dbReference type="Gene3D" id="1.10.10.10">
    <property type="entry name" value="Winged helix-like DNA-binding domain superfamily/Winged helix DNA-binding domain"/>
    <property type="match status" value="1"/>
</dbReference>
<dbReference type="InterPro" id="IPR000847">
    <property type="entry name" value="LysR_HTH_N"/>
</dbReference>
<keyword evidence="7" id="KW-1185">Reference proteome</keyword>
<dbReference type="SUPFAM" id="SSF53850">
    <property type="entry name" value="Periplasmic binding protein-like II"/>
    <property type="match status" value="1"/>
</dbReference>
<name>A0A426V789_9BURK</name>
<dbReference type="PANTHER" id="PTHR30126:SF4">
    <property type="entry name" value="LYSR FAMILY TRANSCRIPTIONAL REGULATOR"/>
    <property type="match status" value="1"/>
</dbReference>
<protein>
    <submittedName>
        <fullName evidence="6">LysR family transcriptional regulator</fullName>
    </submittedName>
</protein>
<keyword evidence="4" id="KW-0804">Transcription</keyword>
<reference evidence="6 7" key="1">
    <citation type="submission" date="2018-12" db="EMBL/GenBank/DDBJ databases">
        <title>The whole draft genome of Aquabacterium sp. SJQ9.</title>
        <authorList>
            <person name="Sun L."/>
            <person name="Gao X."/>
            <person name="Chen W."/>
            <person name="Huang K."/>
        </authorList>
    </citation>
    <scope>NUCLEOTIDE SEQUENCE [LARGE SCALE GENOMIC DNA]</scope>
    <source>
        <strain evidence="6 7">SJQ9</strain>
    </source>
</reference>
<comment type="similarity">
    <text evidence="1">Belongs to the LysR transcriptional regulatory family.</text>
</comment>
<evidence type="ECO:0000313" key="6">
    <source>
        <dbReference type="EMBL" id="RRS02773.1"/>
    </source>
</evidence>
<dbReference type="EMBL" id="RSED01000018">
    <property type="protein sequence ID" value="RRS02773.1"/>
    <property type="molecule type" value="Genomic_DNA"/>
</dbReference>
<dbReference type="InterPro" id="IPR036390">
    <property type="entry name" value="WH_DNA-bd_sf"/>
</dbReference>
<dbReference type="InterPro" id="IPR005119">
    <property type="entry name" value="LysR_subst-bd"/>
</dbReference>
<evidence type="ECO:0000259" key="5">
    <source>
        <dbReference type="PROSITE" id="PS50931"/>
    </source>
</evidence>
<dbReference type="AlphaFoldDB" id="A0A426V789"/>
<dbReference type="Gene3D" id="3.40.190.290">
    <property type="match status" value="1"/>
</dbReference>
<keyword evidence="3" id="KW-0238">DNA-binding</keyword>
<dbReference type="PANTHER" id="PTHR30126">
    <property type="entry name" value="HTH-TYPE TRANSCRIPTIONAL REGULATOR"/>
    <property type="match status" value="1"/>
</dbReference>
<organism evidence="6 7">
    <name type="scientific">Aquabacterium soli</name>
    <dbReference type="NCBI Taxonomy" id="2493092"/>
    <lineage>
        <taxon>Bacteria</taxon>
        <taxon>Pseudomonadati</taxon>
        <taxon>Pseudomonadota</taxon>
        <taxon>Betaproteobacteria</taxon>
        <taxon>Burkholderiales</taxon>
        <taxon>Aquabacterium</taxon>
    </lineage>
</organism>
<dbReference type="Proteomes" id="UP000269265">
    <property type="component" value="Unassembled WGS sequence"/>
</dbReference>
<feature type="domain" description="HTH lysR-type" evidence="5">
    <location>
        <begin position="8"/>
        <end position="65"/>
    </location>
</feature>
<evidence type="ECO:0000256" key="2">
    <source>
        <dbReference type="ARBA" id="ARBA00023015"/>
    </source>
</evidence>
<dbReference type="OrthoDB" id="5293066at2"/>
<dbReference type="Pfam" id="PF00126">
    <property type="entry name" value="HTH_1"/>
    <property type="match status" value="1"/>
</dbReference>
<dbReference type="InterPro" id="IPR036388">
    <property type="entry name" value="WH-like_DNA-bd_sf"/>
</dbReference>
<evidence type="ECO:0000256" key="3">
    <source>
        <dbReference type="ARBA" id="ARBA00023125"/>
    </source>
</evidence>
<dbReference type="RefSeq" id="WP_125244780.1">
    <property type="nucleotide sequence ID" value="NZ_RSED01000018.1"/>
</dbReference>
<keyword evidence="2" id="KW-0805">Transcription regulation</keyword>
<evidence type="ECO:0000256" key="4">
    <source>
        <dbReference type="ARBA" id="ARBA00023163"/>
    </source>
</evidence>
<accession>A0A426V789</accession>